<dbReference type="EMBL" id="WTYL01000002">
    <property type="protein sequence ID" value="MXP44811.1"/>
    <property type="molecule type" value="Genomic_DNA"/>
</dbReference>
<reference evidence="3 4" key="1">
    <citation type="submission" date="2019-12" db="EMBL/GenBank/DDBJ databases">
        <title>Genomic-based taxomic classification of the family Erythrobacteraceae.</title>
        <authorList>
            <person name="Xu L."/>
        </authorList>
    </citation>
    <scope>NUCLEOTIDE SEQUENCE [LARGE SCALE GENOMIC DNA]</scope>
    <source>
        <strain evidence="3 4">KCTC 42453</strain>
    </source>
</reference>
<proteinExistence type="predicted"/>
<feature type="transmembrane region" description="Helical" evidence="1">
    <location>
        <begin position="45"/>
        <end position="63"/>
    </location>
</feature>
<evidence type="ECO:0000313" key="4">
    <source>
        <dbReference type="Proteomes" id="UP000431922"/>
    </source>
</evidence>
<dbReference type="Proteomes" id="UP000431922">
    <property type="component" value="Unassembled WGS sequence"/>
</dbReference>
<keyword evidence="1" id="KW-0472">Membrane</keyword>
<comment type="caution">
    <text evidence="3">The sequence shown here is derived from an EMBL/GenBank/DDBJ whole genome shotgun (WGS) entry which is preliminary data.</text>
</comment>
<keyword evidence="4" id="KW-1185">Reference proteome</keyword>
<sequence length="73" mass="7026">MKIRNLFIAAAAVSLAAAPAVSAADTARASAPATSESELGGGDGILGLLAAGVLAAFIALTVIDNDDDEAISA</sequence>
<evidence type="ECO:0000256" key="1">
    <source>
        <dbReference type="SAM" id="Phobius"/>
    </source>
</evidence>
<protein>
    <submittedName>
        <fullName evidence="3">Uncharacterized protein</fullName>
    </submittedName>
</protein>
<dbReference type="AlphaFoldDB" id="A0A845B0J8"/>
<name>A0A845B0J8_9SPHN</name>
<feature type="signal peptide" evidence="2">
    <location>
        <begin position="1"/>
        <end position="23"/>
    </location>
</feature>
<organism evidence="3 4">
    <name type="scientific">Allopontixanthobacter sediminis</name>
    <dbReference type="NCBI Taxonomy" id="1689985"/>
    <lineage>
        <taxon>Bacteria</taxon>
        <taxon>Pseudomonadati</taxon>
        <taxon>Pseudomonadota</taxon>
        <taxon>Alphaproteobacteria</taxon>
        <taxon>Sphingomonadales</taxon>
        <taxon>Erythrobacteraceae</taxon>
        <taxon>Allopontixanthobacter</taxon>
    </lineage>
</organism>
<gene>
    <name evidence="3" type="ORF">GRI65_10115</name>
</gene>
<feature type="chain" id="PRO_5032829543" evidence="2">
    <location>
        <begin position="24"/>
        <end position="73"/>
    </location>
</feature>
<accession>A0A845B0J8</accession>
<evidence type="ECO:0000256" key="2">
    <source>
        <dbReference type="SAM" id="SignalP"/>
    </source>
</evidence>
<keyword evidence="1" id="KW-1133">Transmembrane helix</keyword>
<dbReference type="RefSeq" id="WP_160756359.1">
    <property type="nucleotide sequence ID" value="NZ_WTYL01000002.1"/>
</dbReference>
<keyword evidence="1" id="KW-0812">Transmembrane</keyword>
<keyword evidence="2" id="KW-0732">Signal</keyword>
<evidence type="ECO:0000313" key="3">
    <source>
        <dbReference type="EMBL" id="MXP44811.1"/>
    </source>
</evidence>